<sequence>MPPKKPKQPNIEAEEKLSAVVIADSFDQHLMPLTQTTPRCLLPLCNVPLLEYTFELLATAGVEEVFLFCRVHAATIKQYLAQSKWTKSHAPFGVTVIVSQEALSVGDVLRELDGKSLIRTDFILIYGDVVSNMNLGKALEKHRNRKAVDKNAIMTMVVKDASPNHPTRGHQEAVFITDGQTQQLLHYVPSDYGIAPRKSVPVSVELFEKHPAVQVRYDLMDCCIDICSVEVPALFTENFDYQDIRRDFVTGILGSEVLDSTFYLYPLTHEYGARVATGQLYDAISRDVIGRWVFPMVPDCNLVEGDQYVHKRNHVYQEPLVKLSRTAELDRNVVIGNHSQVGENSRITCSVIGRNCTIGDNVVIDGAYLFDGTVVHSGSRVHRAILGYQVTVYENTTVSDGCLLGDRVQVGPNIALPRSVRLSRYGTDNAQVLDHSDQELTTGEVDLALVGSQGLGEKWVPSDDEDEVEVQYMSLTALAADVAALTLANPHLADNDDGGLSDSSQDSMDELENDNALEPEDAFGDEVEATLDRAFKEDHAVNDTLLELKGLRFANNKTNHDIRVILLPKILDLVEVQQLRTSLAAVLKRWGSLVASVINSDTDQADALSIISSYCLEASERTILFMPCVKYLYDLDIVDEDILLGWYAYVNKNVTDKERLLYQKLQPLIDWLNEAEEDDSGDEDDDEDED</sequence>
<dbReference type="InterPro" id="IPR011004">
    <property type="entry name" value="Trimer_LpxA-like_sf"/>
</dbReference>
<dbReference type="GO" id="GO:0003743">
    <property type="term" value="F:translation initiation factor activity"/>
    <property type="evidence" value="ECO:0007669"/>
    <property type="project" value="UniProtKB-KW"/>
</dbReference>
<dbReference type="OrthoDB" id="424572at2759"/>
<evidence type="ECO:0000256" key="6">
    <source>
        <dbReference type="ARBA" id="ARBA00044144"/>
    </source>
</evidence>
<keyword evidence="4 10" id="KW-0396">Initiation factor</keyword>
<dbReference type="InterPro" id="IPR003307">
    <property type="entry name" value="W2_domain"/>
</dbReference>
<name>A0A9W8E5H8_9FUNG</name>
<protein>
    <recommendedName>
        <fullName evidence="6">Translation initiation factor eIF2B subunit epsilon</fullName>
    </recommendedName>
    <alternativeName>
        <fullName evidence="7">eIF2B GDP-GTP exchange factor subunit epsilon</fullName>
    </alternativeName>
</protein>
<dbReference type="SUPFAM" id="SSF48371">
    <property type="entry name" value="ARM repeat"/>
    <property type="match status" value="1"/>
</dbReference>
<evidence type="ECO:0000256" key="3">
    <source>
        <dbReference type="ARBA" id="ARBA00022490"/>
    </source>
</evidence>
<accession>A0A9W8E5H8</accession>
<keyword evidence="5" id="KW-0648">Protein biosynthesis</keyword>
<feature type="domain" description="W2" evidence="9">
    <location>
        <begin position="517"/>
        <end position="682"/>
    </location>
</feature>
<dbReference type="SUPFAM" id="SSF51161">
    <property type="entry name" value="Trimeric LpxA-like enzymes"/>
    <property type="match status" value="1"/>
</dbReference>
<dbReference type="InterPro" id="IPR016024">
    <property type="entry name" value="ARM-type_fold"/>
</dbReference>
<dbReference type="Pfam" id="PF25084">
    <property type="entry name" value="LbH_EIF2B"/>
    <property type="match status" value="1"/>
</dbReference>
<dbReference type="PANTHER" id="PTHR45887:SF1">
    <property type="entry name" value="TRANSLATION INITIATION FACTOR EIF-2B SUBUNIT EPSILON"/>
    <property type="match status" value="1"/>
</dbReference>
<organism evidence="10 11">
    <name type="scientific">Dispira parvispora</name>
    <dbReference type="NCBI Taxonomy" id="1520584"/>
    <lineage>
        <taxon>Eukaryota</taxon>
        <taxon>Fungi</taxon>
        <taxon>Fungi incertae sedis</taxon>
        <taxon>Zoopagomycota</taxon>
        <taxon>Kickxellomycotina</taxon>
        <taxon>Dimargaritomycetes</taxon>
        <taxon>Dimargaritales</taxon>
        <taxon>Dimargaritaceae</taxon>
        <taxon>Dispira</taxon>
    </lineage>
</organism>
<dbReference type="Proteomes" id="UP001150925">
    <property type="component" value="Unassembled WGS sequence"/>
</dbReference>
<dbReference type="Gene3D" id="3.90.550.10">
    <property type="entry name" value="Spore Coat Polysaccharide Biosynthesis Protein SpsA, Chain A"/>
    <property type="match status" value="1"/>
</dbReference>
<evidence type="ECO:0000256" key="5">
    <source>
        <dbReference type="ARBA" id="ARBA00022917"/>
    </source>
</evidence>
<dbReference type="CDD" id="cd11558">
    <property type="entry name" value="W2_eIF2B_epsilon"/>
    <property type="match status" value="1"/>
</dbReference>
<dbReference type="Pfam" id="PF02020">
    <property type="entry name" value="W2"/>
    <property type="match status" value="1"/>
</dbReference>
<dbReference type="AlphaFoldDB" id="A0A9W8E5H8"/>
<dbReference type="InterPro" id="IPR035543">
    <property type="entry name" value="eIF-2B_epsilon_N"/>
</dbReference>
<evidence type="ECO:0000313" key="11">
    <source>
        <dbReference type="Proteomes" id="UP001150925"/>
    </source>
</evidence>
<dbReference type="CDD" id="cd04197">
    <property type="entry name" value="eIF-2B_epsilon_N"/>
    <property type="match status" value="1"/>
</dbReference>
<comment type="similarity">
    <text evidence="2">Belongs to the eIF-2B gamma/epsilon subunits family.</text>
</comment>
<dbReference type="PROSITE" id="PS51363">
    <property type="entry name" value="W2"/>
    <property type="match status" value="1"/>
</dbReference>
<proteinExistence type="inferred from homology"/>
<dbReference type="InterPro" id="IPR005835">
    <property type="entry name" value="NTP_transferase_dom"/>
</dbReference>
<dbReference type="InterPro" id="IPR029044">
    <property type="entry name" value="Nucleotide-diphossugar_trans"/>
</dbReference>
<dbReference type="FunFam" id="3.90.550.10:FF:000066">
    <property type="entry name" value="Translation initiation factor eIF-2B subunit epsilon"/>
    <property type="match status" value="1"/>
</dbReference>
<evidence type="ECO:0000256" key="7">
    <source>
        <dbReference type="ARBA" id="ARBA00044345"/>
    </source>
</evidence>
<dbReference type="Gene3D" id="1.25.40.180">
    <property type="match status" value="1"/>
</dbReference>
<evidence type="ECO:0000256" key="8">
    <source>
        <dbReference type="ARBA" id="ARBA00046432"/>
    </source>
</evidence>
<evidence type="ECO:0000256" key="2">
    <source>
        <dbReference type="ARBA" id="ARBA00007878"/>
    </source>
</evidence>
<keyword evidence="11" id="KW-1185">Reference proteome</keyword>
<evidence type="ECO:0000256" key="1">
    <source>
        <dbReference type="ARBA" id="ARBA00004514"/>
    </source>
</evidence>
<dbReference type="Pfam" id="PF00483">
    <property type="entry name" value="NTP_transferase"/>
    <property type="match status" value="1"/>
</dbReference>
<reference evidence="10" key="1">
    <citation type="submission" date="2022-07" db="EMBL/GenBank/DDBJ databases">
        <title>Phylogenomic reconstructions and comparative analyses of Kickxellomycotina fungi.</title>
        <authorList>
            <person name="Reynolds N.K."/>
            <person name="Stajich J.E."/>
            <person name="Barry K."/>
            <person name="Grigoriev I.V."/>
            <person name="Crous P."/>
            <person name="Smith M.E."/>
        </authorList>
    </citation>
    <scope>NUCLEOTIDE SEQUENCE</scope>
    <source>
        <strain evidence="10">RSA 1196</strain>
    </source>
</reference>
<dbReference type="GO" id="GO:0005085">
    <property type="term" value="F:guanyl-nucleotide exchange factor activity"/>
    <property type="evidence" value="ECO:0007669"/>
    <property type="project" value="InterPro"/>
</dbReference>
<dbReference type="InterPro" id="IPR056764">
    <property type="entry name" value="LbH_EIF2B3/5"/>
</dbReference>
<evidence type="ECO:0000256" key="4">
    <source>
        <dbReference type="ARBA" id="ARBA00022540"/>
    </source>
</evidence>
<comment type="caution">
    <text evidence="10">The sequence shown here is derived from an EMBL/GenBank/DDBJ whole genome shotgun (WGS) entry which is preliminary data.</text>
</comment>
<dbReference type="EMBL" id="JANBPY010000119">
    <property type="protein sequence ID" value="KAJ1968918.1"/>
    <property type="molecule type" value="Genomic_DNA"/>
</dbReference>
<comment type="subcellular location">
    <subcellularLocation>
        <location evidence="1">Cytoplasm</location>
        <location evidence="1">Cytosol</location>
    </subcellularLocation>
</comment>
<keyword evidence="3" id="KW-0963">Cytoplasm</keyword>
<dbReference type="InterPro" id="IPR044123">
    <property type="entry name" value="W2_eIF2B_epsilon"/>
</dbReference>
<gene>
    <name evidence="10" type="primary">GCD6</name>
    <name evidence="10" type="ORF">IWQ62_000954</name>
</gene>
<dbReference type="Gene3D" id="2.160.10.10">
    <property type="entry name" value="Hexapeptide repeat proteins"/>
    <property type="match status" value="1"/>
</dbReference>
<dbReference type="GO" id="GO:0005829">
    <property type="term" value="C:cytosol"/>
    <property type="evidence" value="ECO:0007669"/>
    <property type="project" value="UniProtKB-SubCell"/>
</dbReference>
<dbReference type="InterPro" id="IPR051956">
    <property type="entry name" value="eIF2B_epsilon"/>
</dbReference>
<evidence type="ECO:0000259" key="9">
    <source>
        <dbReference type="PROSITE" id="PS51363"/>
    </source>
</evidence>
<comment type="subunit">
    <text evidence="8">Component of the translation initiation factor 2B (eIF2B) complex which is a heterodecamer of two sets of five different subunits: alpha, beta, gamma, delta and epsilon. Subunits alpha, beta and delta comprise a regulatory subcomplex and subunits epsilon and gamma comprise a catalytic subcomplex. Within the complex, the hexameric regulatory complex resides at the center, with the two heterodimeric catalytic subcomplexes bound on opposite sides.</text>
</comment>
<evidence type="ECO:0000313" key="10">
    <source>
        <dbReference type="EMBL" id="KAJ1968918.1"/>
    </source>
</evidence>
<dbReference type="SUPFAM" id="SSF53448">
    <property type="entry name" value="Nucleotide-diphospho-sugar transferases"/>
    <property type="match status" value="1"/>
</dbReference>
<dbReference type="GO" id="GO:0031369">
    <property type="term" value="F:translation initiation factor binding"/>
    <property type="evidence" value="ECO:0007669"/>
    <property type="project" value="InterPro"/>
</dbReference>
<dbReference type="GO" id="GO:0005851">
    <property type="term" value="C:eukaryotic translation initiation factor 2B complex"/>
    <property type="evidence" value="ECO:0007669"/>
    <property type="project" value="TreeGrafter"/>
</dbReference>
<dbReference type="PANTHER" id="PTHR45887">
    <property type="entry name" value="TRANSLATION INITIATION FACTOR EIF-2B SUBUNIT EPSILON"/>
    <property type="match status" value="1"/>
</dbReference>
<dbReference type="SMART" id="SM00515">
    <property type="entry name" value="eIF5C"/>
    <property type="match status" value="1"/>
</dbReference>